<comment type="similarity">
    <text evidence="2">Belongs to the binding-protein-dependent transport system permease family. HisMQ subfamily.</text>
</comment>
<dbReference type="SUPFAM" id="SSF161098">
    <property type="entry name" value="MetI-like"/>
    <property type="match status" value="2"/>
</dbReference>
<evidence type="ECO:0000256" key="4">
    <source>
        <dbReference type="ARBA" id="ARBA00022475"/>
    </source>
</evidence>
<evidence type="ECO:0000313" key="11">
    <source>
        <dbReference type="EMBL" id="MFC4351315.1"/>
    </source>
</evidence>
<keyword evidence="4" id="KW-1003">Cell membrane</keyword>
<feature type="domain" description="ABC transmembrane type-1" evidence="10">
    <location>
        <begin position="92"/>
        <end position="384"/>
    </location>
</feature>
<feature type="transmembrane region" description="Helical" evidence="9">
    <location>
        <begin position="218"/>
        <end position="245"/>
    </location>
</feature>
<comment type="subcellular location">
    <subcellularLocation>
        <location evidence="1">Cell inner membrane</location>
        <topology evidence="1">Multi-pass membrane protein</topology>
    </subcellularLocation>
    <subcellularLocation>
        <location evidence="9">Cell membrane</location>
        <topology evidence="9">Multi-pass membrane protein</topology>
    </subcellularLocation>
</comment>
<keyword evidence="6" id="KW-0029">Amino-acid transport</keyword>
<feature type="transmembrane region" description="Helical" evidence="9">
    <location>
        <begin position="185"/>
        <end position="206"/>
    </location>
</feature>
<comment type="caution">
    <text evidence="11">The sequence shown here is derived from an EMBL/GenBank/DDBJ whole genome shotgun (WGS) entry which is preliminary data.</text>
</comment>
<dbReference type="Gene3D" id="1.10.3720.10">
    <property type="entry name" value="MetI-like"/>
    <property type="match status" value="2"/>
</dbReference>
<dbReference type="Proteomes" id="UP001595799">
    <property type="component" value="Unassembled WGS sequence"/>
</dbReference>
<evidence type="ECO:0000256" key="9">
    <source>
        <dbReference type="RuleBase" id="RU363032"/>
    </source>
</evidence>
<evidence type="ECO:0000256" key="5">
    <source>
        <dbReference type="ARBA" id="ARBA00022692"/>
    </source>
</evidence>
<dbReference type="CDD" id="cd06261">
    <property type="entry name" value="TM_PBP2"/>
    <property type="match status" value="1"/>
</dbReference>
<sequence>MTVPTGVETNRKGVAALWHDPQARSIIYQAVALGLVILAGWYLFSNTLQNLEERNISTGFGFLDRSAGFSISESLVSYEASDTYGRAFLVGLLNTLQVALLGIILATILGTIVGILRLSTNWLVAKLASAYVEILRNIPVLLQLFVWYGVITITLPSPRQAFEPMPGVFLSNRGFMIPAPADSPVYGYMGIAFLLAIVFSFALRAWARRRQNRTGLQFPVFPCSLAMILGLPIIAWLVGGAPIVLELPTLQGFNFQGGINLSPEFAALLLGLTTYTSAFIAEIVRGGILGVDYGQSEAAHSLGLRRVRVLRFIILPQALRIIVPPTTSQYLNLTKNSSLAVAIGYPDLVSVGNTTLNQTGQAIEAVTIFMSVYLSFSLAISVFMNWYNRHIALVER</sequence>
<evidence type="ECO:0000256" key="8">
    <source>
        <dbReference type="ARBA" id="ARBA00023136"/>
    </source>
</evidence>
<gene>
    <name evidence="11" type="ORF">ACFOW6_07150</name>
</gene>
<name>A0ABV8UK91_9PROT</name>
<organism evidence="11 12">
    <name type="scientific">Fodinicurvata halophila</name>
    <dbReference type="NCBI Taxonomy" id="1419723"/>
    <lineage>
        <taxon>Bacteria</taxon>
        <taxon>Pseudomonadati</taxon>
        <taxon>Pseudomonadota</taxon>
        <taxon>Alphaproteobacteria</taxon>
        <taxon>Rhodospirillales</taxon>
        <taxon>Rhodovibrionaceae</taxon>
        <taxon>Fodinicurvata</taxon>
    </lineage>
</organism>
<dbReference type="InterPro" id="IPR035906">
    <property type="entry name" value="MetI-like_sf"/>
</dbReference>
<evidence type="ECO:0000313" key="12">
    <source>
        <dbReference type="Proteomes" id="UP001595799"/>
    </source>
</evidence>
<dbReference type="PANTHER" id="PTHR30614:SF37">
    <property type="entry name" value="AMINO-ACID ABC TRANSPORTER PERMEASE PROTEIN YHDX-RELATED"/>
    <property type="match status" value="1"/>
</dbReference>
<feature type="transmembrane region" description="Helical" evidence="9">
    <location>
        <begin position="137"/>
        <end position="155"/>
    </location>
</feature>
<dbReference type="PROSITE" id="PS50928">
    <property type="entry name" value="ABC_TM1"/>
    <property type="match status" value="1"/>
</dbReference>
<feature type="transmembrane region" description="Helical" evidence="9">
    <location>
        <begin position="365"/>
        <end position="387"/>
    </location>
</feature>
<dbReference type="EMBL" id="JBHSCW010000003">
    <property type="protein sequence ID" value="MFC4351315.1"/>
    <property type="molecule type" value="Genomic_DNA"/>
</dbReference>
<keyword evidence="5 9" id="KW-0812">Transmembrane</keyword>
<evidence type="ECO:0000256" key="7">
    <source>
        <dbReference type="ARBA" id="ARBA00022989"/>
    </source>
</evidence>
<dbReference type="InterPro" id="IPR000515">
    <property type="entry name" value="MetI-like"/>
</dbReference>
<evidence type="ECO:0000256" key="1">
    <source>
        <dbReference type="ARBA" id="ARBA00004429"/>
    </source>
</evidence>
<dbReference type="Pfam" id="PF00528">
    <property type="entry name" value="BPD_transp_1"/>
    <property type="match status" value="1"/>
</dbReference>
<dbReference type="NCBIfam" id="TIGR01726">
    <property type="entry name" value="HEQRo_perm_3TM"/>
    <property type="match status" value="1"/>
</dbReference>
<dbReference type="InterPro" id="IPR010065">
    <property type="entry name" value="AA_ABC_transptr_permease_3TM"/>
</dbReference>
<dbReference type="InterPro" id="IPR043429">
    <property type="entry name" value="ArtM/GltK/GlnP/TcyL/YhdX-like"/>
</dbReference>
<dbReference type="PANTHER" id="PTHR30614">
    <property type="entry name" value="MEMBRANE COMPONENT OF AMINO ACID ABC TRANSPORTER"/>
    <property type="match status" value="1"/>
</dbReference>
<protein>
    <submittedName>
        <fullName evidence="11">Amino acid ABC transporter permease</fullName>
    </submittedName>
</protein>
<dbReference type="RefSeq" id="WP_382421650.1">
    <property type="nucleotide sequence ID" value="NZ_JBHSCW010000003.1"/>
</dbReference>
<evidence type="ECO:0000256" key="6">
    <source>
        <dbReference type="ARBA" id="ARBA00022970"/>
    </source>
</evidence>
<feature type="transmembrane region" description="Helical" evidence="9">
    <location>
        <begin position="265"/>
        <end position="288"/>
    </location>
</feature>
<feature type="transmembrane region" description="Helical" evidence="9">
    <location>
        <begin position="96"/>
        <end position="116"/>
    </location>
</feature>
<feature type="transmembrane region" description="Helical" evidence="9">
    <location>
        <begin position="26"/>
        <end position="44"/>
    </location>
</feature>
<evidence type="ECO:0000256" key="3">
    <source>
        <dbReference type="ARBA" id="ARBA00022448"/>
    </source>
</evidence>
<keyword evidence="8 9" id="KW-0472">Membrane</keyword>
<proteinExistence type="inferred from homology"/>
<evidence type="ECO:0000256" key="2">
    <source>
        <dbReference type="ARBA" id="ARBA00010072"/>
    </source>
</evidence>
<keyword evidence="3 9" id="KW-0813">Transport</keyword>
<keyword evidence="12" id="KW-1185">Reference proteome</keyword>
<keyword evidence="7 9" id="KW-1133">Transmembrane helix</keyword>
<reference evidence="12" key="1">
    <citation type="journal article" date="2019" name="Int. J. Syst. Evol. Microbiol.">
        <title>The Global Catalogue of Microorganisms (GCM) 10K type strain sequencing project: providing services to taxonomists for standard genome sequencing and annotation.</title>
        <authorList>
            <consortium name="The Broad Institute Genomics Platform"/>
            <consortium name="The Broad Institute Genome Sequencing Center for Infectious Disease"/>
            <person name="Wu L."/>
            <person name="Ma J."/>
        </authorList>
    </citation>
    <scope>NUCLEOTIDE SEQUENCE [LARGE SCALE GENOMIC DNA]</scope>
    <source>
        <strain evidence="12">CECT 8472</strain>
    </source>
</reference>
<accession>A0ABV8UK91</accession>
<evidence type="ECO:0000259" key="10">
    <source>
        <dbReference type="PROSITE" id="PS50928"/>
    </source>
</evidence>